<dbReference type="InParanoid" id="A0A7R8V502"/>
<evidence type="ECO:0000313" key="3">
    <source>
        <dbReference type="EMBL" id="CAD7092250.1"/>
    </source>
</evidence>
<evidence type="ECO:0000256" key="2">
    <source>
        <dbReference type="SAM" id="MobiDB-lite"/>
    </source>
</evidence>
<dbReference type="Proteomes" id="UP000594454">
    <property type="component" value="Chromosome 6"/>
</dbReference>
<keyword evidence="1" id="KW-0175">Coiled coil</keyword>
<evidence type="ECO:0000256" key="1">
    <source>
        <dbReference type="SAM" id="Coils"/>
    </source>
</evidence>
<name>A0A7R8V502_HERIL</name>
<gene>
    <name evidence="3" type="ORF">HERILL_LOCUS14627</name>
</gene>
<reference evidence="3 4" key="1">
    <citation type="submission" date="2020-11" db="EMBL/GenBank/DDBJ databases">
        <authorList>
            <person name="Wallbank WR R."/>
            <person name="Pardo Diaz C."/>
            <person name="Kozak K."/>
            <person name="Martin S."/>
            <person name="Jiggins C."/>
            <person name="Moest M."/>
            <person name="Warren A I."/>
            <person name="Generalovic N T."/>
            <person name="Byers J.R.P. K."/>
            <person name="Montejo-Kovacevich G."/>
            <person name="Yen C E."/>
        </authorList>
    </citation>
    <scope>NUCLEOTIDE SEQUENCE [LARGE SCALE GENOMIC DNA]</scope>
</reference>
<dbReference type="AlphaFoldDB" id="A0A7R8V502"/>
<keyword evidence="4" id="KW-1185">Reference proteome</keyword>
<organism evidence="3 4">
    <name type="scientific">Hermetia illucens</name>
    <name type="common">Black soldier fly</name>
    <dbReference type="NCBI Taxonomy" id="343691"/>
    <lineage>
        <taxon>Eukaryota</taxon>
        <taxon>Metazoa</taxon>
        <taxon>Ecdysozoa</taxon>
        <taxon>Arthropoda</taxon>
        <taxon>Hexapoda</taxon>
        <taxon>Insecta</taxon>
        <taxon>Pterygota</taxon>
        <taxon>Neoptera</taxon>
        <taxon>Endopterygota</taxon>
        <taxon>Diptera</taxon>
        <taxon>Brachycera</taxon>
        <taxon>Stratiomyomorpha</taxon>
        <taxon>Stratiomyidae</taxon>
        <taxon>Hermetiinae</taxon>
        <taxon>Hermetia</taxon>
    </lineage>
</organism>
<accession>A0A7R8V502</accession>
<feature type="region of interest" description="Disordered" evidence="2">
    <location>
        <begin position="1"/>
        <end position="48"/>
    </location>
</feature>
<sequence length="99" mass="11751">MQGFARNLPNFASNSRYQPPQNQQQSKSYDYNRRDNYFNPNNHGTQVTRSDTTMLSRMDTNCIQSDTNVIDELREEIRQLRQLVSENFRISASEQYQDH</sequence>
<evidence type="ECO:0000313" key="4">
    <source>
        <dbReference type="Proteomes" id="UP000594454"/>
    </source>
</evidence>
<proteinExistence type="predicted"/>
<dbReference type="EMBL" id="LR899014">
    <property type="protein sequence ID" value="CAD7092250.1"/>
    <property type="molecule type" value="Genomic_DNA"/>
</dbReference>
<feature type="compositionally biased region" description="Polar residues" evidence="2">
    <location>
        <begin position="10"/>
        <end position="29"/>
    </location>
</feature>
<feature type="compositionally biased region" description="Polar residues" evidence="2">
    <location>
        <begin position="38"/>
        <end position="48"/>
    </location>
</feature>
<protein>
    <submittedName>
        <fullName evidence="3">Uncharacterized protein</fullName>
    </submittedName>
</protein>
<feature type="coiled-coil region" evidence="1">
    <location>
        <begin position="63"/>
        <end position="90"/>
    </location>
</feature>